<dbReference type="RefSeq" id="XP_043035289.1">
    <property type="nucleotide sequence ID" value="XM_043181014.1"/>
</dbReference>
<dbReference type="GeneID" id="66103310"/>
<proteinExistence type="predicted"/>
<reference evidence="1" key="1">
    <citation type="submission" date="2020-11" db="EMBL/GenBank/DDBJ databases">
        <title>Adaptations for nitrogen fixation in a non-lichenized fungal sporocarp promotes dispersal by wood-feeding termites.</title>
        <authorList>
            <consortium name="DOE Joint Genome Institute"/>
            <person name="Koch R.A."/>
            <person name="Yoon G."/>
            <person name="Arayal U."/>
            <person name="Lail K."/>
            <person name="Amirebrahimi M."/>
            <person name="Labutti K."/>
            <person name="Lipzen A."/>
            <person name="Riley R."/>
            <person name="Barry K."/>
            <person name="Henrissat B."/>
            <person name="Grigoriev I.V."/>
            <person name="Herr J.R."/>
            <person name="Aime M.C."/>
        </authorList>
    </citation>
    <scope>NUCLEOTIDE SEQUENCE</scope>
    <source>
        <strain evidence="1">MCA 3950</strain>
    </source>
</reference>
<evidence type="ECO:0000313" key="1">
    <source>
        <dbReference type="EMBL" id="KAG7441789.1"/>
    </source>
</evidence>
<name>A0A9P7VJE9_9AGAR</name>
<gene>
    <name evidence="1" type="ORF">BT62DRAFT_463828</name>
</gene>
<dbReference type="AlphaFoldDB" id="A0A9P7VJE9"/>
<sequence length="79" mass="9207">MRGPRIIKIFQKLPKVYSSPRARAIPRFTKNDYGKRHPPDDEELLDSIISYVQSCNRTFFGTTYARLKMMRAGFPLTLV</sequence>
<comment type="caution">
    <text evidence="1">The sequence shown here is derived from an EMBL/GenBank/DDBJ whole genome shotgun (WGS) entry which is preliminary data.</text>
</comment>
<evidence type="ECO:0000313" key="2">
    <source>
        <dbReference type="Proteomes" id="UP000812287"/>
    </source>
</evidence>
<dbReference type="EMBL" id="MU250556">
    <property type="protein sequence ID" value="KAG7441789.1"/>
    <property type="molecule type" value="Genomic_DNA"/>
</dbReference>
<dbReference type="Proteomes" id="UP000812287">
    <property type="component" value="Unassembled WGS sequence"/>
</dbReference>
<accession>A0A9P7VJE9</accession>
<protein>
    <submittedName>
        <fullName evidence="1">Uncharacterized protein</fullName>
    </submittedName>
</protein>
<organism evidence="1 2">
    <name type="scientific">Guyanagaster necrorhizus</name>
    <dbReference type="NCBI Taxonomy" id="856835"/>
    <lineage>
        <taxon>Eukaryota</taxon>
        <taxon>Fungi</taxon>
        <taxon>Dikarya</taxon>
        <taxon>Basidiomycota</taxon>
        <taxon>Agaricomycotina</taxon>
        <taxon>Agaricomycetes</taxon>
        <taxon>Agaricomycetidae</taxon>
        <taxon>Agaricales</taxon>
        <taxon>Marasmiineae</taxon>
        <taxon>Physalacriaceae</taxon>
        <taxon>Guyanagaster</taxon>
    </lineage>
</organism>
<keyword evidence="2" id="KW-1185">Reference proteome</keyword>